<evidence type="ECO:0000256" key="2">
    <source>
        <dbReference type="SAM" id="MobiDB-lite"/>
    </source>
</evidence>
<dbReference type="SUPFAM" id="SSF52540">
    <property type="entry name" value="P-loop containing nucleoside triphosphate hydrolases"/>
    <property type="match status" value="1"/>
</dbReference>
<dbReference type="Gene3D" id="1.25.40.10">
    <property type="entry name" value="Tetratricopeptide repeat domain"/>
    <property type="match status" value="2"/>
</dbReference>
<dbReference type="SUPFAM" id="SSF81901">
    <property type="entry name" value="HCP-like"/>
    <property type="match status" value="1"/>
</dbReference>
<dbReference type="InterPro" id="IPR027417">
    <property type="entry name" value="P-loop_NTPase"/>
</dbReference>
<accession>A0A450WHZ4</accession>
<organism evidence="3">
    <name type="scientific">Candidatus Kentrum sp. LPFa</name>
    <dbReference type="NCBI Taxonomy" id="2126335"/>
    <lineage>
        <taxon>Bacteria</taxon>
        <taxon>Pseudomonadati</taxon>
        <taxon>Pseudomonadota</taxon>
        <taxon>Gammaproteobacteria</taxon>
        <taxon>Candidatus Kentrum</taxon>
    </lineage>
</organism>
<evidence type="ECO:0000313" key="3">
    <source>
        <dbReference type="EMBL" id="VFK16649.1"/>
    </source>
</evidence>
<dbReference type="Gene3D" id="3.40.50.300">
    <property type="entry name" value="P-loop containing nucleotide triphosphate hydrolases"/>
    <property type="match status" value="1"/>
</dbReference>
<feature type="region of interest" description="Disordered" evidence="2">
    <location>
        <begin position="321"/>
        <end position="341"/>
    </location>
</feature>
<dbReference type="InterPro" id="IPR019734">
    <property type="entry name" value="TPR_rpt"/>
</dbReference>
<sequence>MSAQPISILQRLATKGQWIVLTVNGASGETTQKGILLEIDDAGVVLEAENGIVYEPAADIRKFEILTGKPGRAEGDDQPIRTAPEANFSEESSPKASPKSPTDSPSIPDYAFEQFTADIVPRFPEPSFSIDEINREDQQELVRWKNIFDYAKKVKEIGRIRNILPAMVRWAERLDRAEGYSLCAALALKIEDRTPALILFEQAAQLTDPIAMRALAYLYAAQQDWRKAVDWFIRSFSSEDRDQSADRETLIALGRCIGRLDDRSIPGLATVSENLSSEDAKRTASLLIAFALTPTHETAAKAALSGDMDLARNLAPQAAIFQPLPPPPARTRHAPSDGASPISEARTIASRELLPTAKPRTVLPTSVSVGRISSPITGHTHLSHIPKTDALYAQAKLAEADGDFDLAERLFQNQIEEGGQYRLSAIKGLAELFNRINRYSEALELLDKHRESFDDLRPVDNMKAHYFMKMGQYDEAIQVVDNLLKGATWRDDKIKLYRQRAYYHYRQGHFQKALDGLQHVLRLSPSDITTRNLISKVQQTLSEGHTRISTEEIDDLRELAEWTSGLSPFCEYLLSACDFSYVDQRSRARGTYETRDFSQVENLLDRVRGRRPGEKAKMLLTLAAMCREAPETAGNRNFANYLRGALAFLGESAISEGMHPDTARCYLAEALSLAVNSNVDIRFSLTHLLATYLTEVPAPGELQSQNGNVYVRTVFQRFEHDSSAWENFGEDFPYYSTMSRFAASHLTRELKRERWKLTNFVESPETVQFKHETEMERLRKERNLLSSLLNSHYASAESFRNTRDQLLILTETTRFATDKTRLKTLARMADEAALYWGESDYIERQNKHGNLMAGLQRFYTDISGQPTKLSVEYMMPMADRIKESVDLEFKEYVEKTHPAPDIRNVLSGDYYIPDENDAVTVHVEVELQTGSAPVEEIELGAEETEGLVLVNRGTSKEVLRAGQCREIEVQVKPSPDQLKDKAFTLRPILKYRTRSGEIDEKTDFTLPIRIGSAEQFEAIPNPYARYSGGNSVDDPAMFIGRRDLMDRIAEIVTTGPVGQCFVLYGQKRSGKTSVLRQLESKLTKPNLPVEITVGVLDTSDTQSNFLKLCLDGIREHLEFREDISINSDWWPLESTIRATTWDTFRKAIRELHKQLVAIGWKQPRLILLLDEFTYLYEYITEGMLPKNFMRTWKAMLQMQLFSAVIVGQDSMPKFKQAFPNEFGVTHDERISYFTAAEAQQLAEVPILLNGQSRYRGRAMERILALTAGSPFYIQIFCNRLVRYLNEKKAPFITEADVELVSQMLTSGDDKLPMERFDPLITAAGESVAEASREDYLALLAAIAGHSDRYAGARQPDLPDIADREKLLRDMEEREVLTTDAEGRVSIRVQLFAEWLRHSSW</sequence>
<reference evidence="3" key="1">
    <citation type="submission" date="2019-02" db="EMBL/GenBank/DDBJ databases">
        <authorList>
            <person name="Gruber-Vodicka R. H."/>
            <person name="Seah K. B. B."/>
        </authorList>
    </citation>
    <scope>NUCLEOTIDE SEQUENCE</scope>
    <source>
        <strain evidence="3">BECK_S313</strain>
    </source>
</reference>
<dbReference type="EMBL" id="CAADFK010000099">
    <property type="protein sequence ID" value="VFK16649.1"/>
    <property type="molecule type" value="Genomic_DNA"/>
</dbReference>
<proteinExistence type="predicted"/>
<dbReference type="SUPFAM" id="SSF48452">
    <property type="entry name" value="TPR-like"/>
    <property type="match status" value="1"/>
</dbReference>
<feature type="repeat" description="TPR" evidence="1">
    <location>
        <begin position="494"/>
        <end position="527"/>
    </location>
</feature>
<feature type="compositionally biased region" description="Low complexity" evidence="2">
    <location>
        <begin position="89"/>
        <end position="106"/>
    </location>
</feature>
<keyword evidence="1" id="KW-0802">TPR repeat</keyword>
<dbReference type="PROSITE" id="PS50005">
    <property type="entry name" value="TPR"/>
    <property type="match status" value="1"/>
</dbReference>
<evidence type="ECO:0000256" key="1">
    <source>
        <dbReference type="PROSITE-ProRule" id="PRU00339"/>
    </source>
</evidence>
<gene>
    <name evidence="3" type="ORF">BECKLPF1236B_GA0070989_10999</name>
</gene>
<dbReference type="SMART" id="SM00028">
    <property type="entry name" value="TPR"/>
    <property type="match status" value="4"/>
</dbReference>
<dbReference type="InterPro" id="IPR011990">
    <property type="entry name" value="TPR-like_helical_dom_sf"/>
</dbReference>
<feature type="region of interest" description="Disordered" evidence="2">
    <location>
        <begin position="69"/>
        <end position="108"/>
    </location>
</feature>
<protein>
    <submittedName>
        <fullName evidence="3">Tetratricopeptide repeat-containing protein</fullName>
    </submittedName>
</protein>
<name>A0A450WHZ4_9GAMM</name>